<name>A0A179ETW7_ENTTH</name>
<dbReference type="Proteomes" id="UP000078516">
    <property type="component" value="Unassembled WGS sequence"/>
</dbReference>
<dbReference type="GO" id="GO:0006013">
    <property type="term" value="P:mannose metabolic process"/>
    <property type="evidence" value="ECO:0007669"/>
    <property type="project" value="InterPro"/>
</dbReference>
<dbReference type="InterPro" id="IPR028995">
    <property type="entry name" value="Glyco_hydro_57/38_cen_sf"/>
</dbReference>
<dbReference type="InterPro" id="IPR015341">
    <property type="entry name" value="Glyco_hydro_38_cen"/>
</dbReference>
<evidence type="ECO:0000256" key="4">
    <source>
        <dbReference type="ARBA" id="ARBA00023295"/>
    </source>
</evidence>
<evidence type="ECO:0000313" key="7">
    <source>
        <dbReference type="Proteomes" id="UP000078516"/>
    </source>
</evidence>
<dbReference type="InterPro" id="IPR027291">
    <property type="entry name" value="Glyco_hydro_38_N_sf"/>
</dbReference>
<keyword evidence="2" id="KW-0479">Metal-binding</keyword>
<keyword evidence="7" id="KW-1185">Reference proteome</keyword>
<dbReference type="GO" id="GO:0009313">
    <property type="term" value="P:oligosaccharide catabolic process"/>
    <property type="evidence" value="ECO:0007669"/>
    <property type="project" value="TreeGrafter"/>
</dbReference>
<dbReference type="GO" id="GO:0030246">
    <property type="term" value="F:carbohydrate binding"/>
    <property type="evidence" value="ECO:0007669"/>
    <property type="project" value="InterPro"/>
</dbReference>
<dbReference type="GO" id="GO:0004559">
    <property type="term" value="F:alpha-mannosidase activity"/>
    <property type="evidence" value="ECO:0007669"/>
    <property type="project" value="InterPro"/>
</dbReference>
<gene>
    <name evidence="6" type="ORF">A6E74_11740</name>
</gene>
<evidence type="ECO:0000313" key="6">
    <source>
        <dbReference type="EMBL" id="OAQ56654.1"/>
    </source>
</evidence>
<evidence type="ECO:0000256" key="1">
    <source>
        <dbReference type="ARBA" id="ARBA00009792"/>
    </source>
</evidence>
<evidence type="ECO:0000256" key="2">
    <source>
        <dbReference type="ARBA" id="ARBA00022723"/>
    </source>
</evidence>
<dbReference type="InterPro" id="IPR011013">
    <property type="entry name" value="Gal_mutarotase_sf_dom"/>
</dbReference>
<accession>A0A179ETW7</accession>
<comment type="similarity">
    <text evidence="1">Belongs to the glycosyl hydrolase 38 family.</text>
</comment>
<dbReference type="SUPFAM" id="SSF74650">
    <property type="entry name" value="Galactose mutarotase-like"/>
    <property type="match status" value="1"/>
</dbReference>
<dbReference type="Gene3D" id="1.20.1270.50">
    <property type="entry name" value="Glycoside hydrolase family 38, central domain"/>
    <property type="match status" value="1"/>
</dbReference>
<keyword evidence="3" id="KW-0378">Hydrolase</keyword>
<dbReference type="Gene3D" id="2.70.98.30">
    <property type="entry name" value="Golgi alpha-mannosidase II, domain 4"/>
    <property type="match status" value="1"/>
</dbReference>
<proteinExistence type="inferred from homology"/>
<dbReference type="Pfam" id="PF09261">
    <property type="entry name" value="Alpha-mann_mid"/>
    <property type="match status" value="1"/>
</dbReference>
<dbReference type="Pfam" id="PF01074">
    <property type="entry name" value="Glyco_hydro_38N"/>
    <property type="match status" value="1"/>
</dbReference>
<sequence>MKDIYTVAHTHWDFEWYFTRQEARVQFIFHMDEVLEALETNQLDYYTLDGQMSIIEDYLALFPEKEVEIKKFVTAGRLFIGPWFTQIDEMTTSGESIVRNLKIGITEAKALGGVMRVGYLPDSFGQGQDMPKIYQGFDISHALFWRGMPREANARYFYWSSNDGSKVLTANIKNGYYAGVELVEQNQFDELAEKISTQTPSETHLLPVGGDQRAVDFDLKQRISLANQESEEATRFIESNYPVFFKSLENESEKLPELSGEFIEPSDSKIHRGIYSSRYDLKQVYDRLERSLTYQLEPLSVVAANHGIPVKQGLITSLWKIVARGQAHDSAGGCNSDKTNQDIYLRGVNGLQEAQSCVDYLLRKLSISLNHGQDNQVFLWNPLPFELTTIRKVALSTKTATFSLVDQKGQPVEVELLSQKRENAALLRRDPEAMSDEHYYVSEVAIECTLPSMGWLCFTVEETTVSVPQLTKATELENDWYVIQLKEGKLNLYSKELKKWYHDFLWFEDSGDEGDTYDYSPAFNDWFLKLDFSQHNQAMVEQGDLISRMTIEGEWALPFDLCSRKEQVTDGTVSYTMVLECNKQTNLIDVHLTLDNQVLDHRLRLMIATKTKAVVSTSDTPFGIIKRPIEEKHLPDWKEIGYKEEPTSMRPMLHLANLHDEKESWSFLTRGTKDFQVIDGERQQLAITVFRGVGYLGRPDTLRRPGDASGLQTKVVPTPDSQLVGTVVFEGSLVLDEFFDSQKLQTNYLETTQEALDYQTQELNRFTTPIQYFPVNPKSLIEDPRGKVTIDELTVVFSSLQATIDGTGIELRLYNPTDVAQTAPGKLSFDAPTEVKLLNLEGKVIDSVSENVTTLPMSAFKPGEIRTYGIFFNQKEME</sequence>
<dbReference type="SMART" id="SM00872">
    <property type="entry name" value="Alpha-mann_mid"/>
    <property type="match status" value="1"/>
</dbReference>
<dbReference type="AlphaFoldDB" id="A0A179ETW7"/>
<dbReference type="SUPFAM" id="SSF88713">
    <property type="entry name" value="Glycoside hydrolase/deacetylase"/>
    <property type="match status" value="1"/>
</dbReference>
<dbReference type="RefSeq" id="WP_067481533.1">
    <property type="nucleotide sequence ID" value="NZ_JAQCRD010000003.1"/>
</dbReference>
<dbReference type="EMBL" id="LWMN01000003">
    <property type="protein sequence ID" value="OAQ56654.1"/>
    <property type="molecule type" value="Genomic_DNA"/>
</dbReference>
<keyword evidence="4" id="KW-0326">Glycosidase</keyword>
<feature type="domain" description="Glycoside hydrolase family 38 central" evidence="5">
    <location>
        <begin position="269"/>
        <end position="347"/>
    </location>
</feature>
<dbReference type="Gene3D" id="3.20.110.10">
    <property type="entry name" value="Glycoside hydrolase 38, N terminal domain"/>
    <property type="match status" value="1"/>
</dbReference>
<comment type="caution">
    <text evidence="6">The sequence shown here is derived from an EMBL/GenBank/DDBJ whole genome shotgun (WGS) entry which is preliminary data.</text>
</comment>
<dbReference type="PANTHER" id="PTHR46017:SF2">
    <property type="entry name" value="MANNOSYLGLYCERATE HYDROLASE"/>
    <property type="match status" value="1"/>
</dbReference>
<dbReference type="InterPro" id="IPR037094">
    <property type="entry name" value="Glyco_hydro_38_cen_sf"/>
</dbReference>
<dbReference type="PANTHER" id="PTHR46017">
    <property type="entry name" value="ALPHA-MANNOSIDASE 2C1"/>
    <property type="match status" value="1"/>
</dbReference>
<dbReference type="InterPro" id="IPR011330">
    <property type="entry name" value="Glyco_hydro/deAcase_b/a-brl"/>
</dbReference>
<dbReference type="InterPro" id="IPR000602">
    <property type="entry name" value="Glyco_hydro_38_N"/>
</dbReference>
<organism evidence="6 7">
    <name type="scientific">Enterococcus thailandicus</name>
    <dbReference type="NCBI Taxonomy" id="417368"/>
    <lineage>
        <taxon>Bacteria</taxon>
        <taxon>Bacillati</taxon>
        <taxon>Bacillota</taxon>
        <taxon>Bacilli</taxon>
        <taxon>Lactobacillales</taxon>
        <taxon>Enterococcaceae</taxon>
        <taxon>Enterococcus</taxon>
    </lineage>
</organism>
<reference evidence="6 7" key="1">
    <citation type="submission" date="2016-04" db="EMBL/GenBank/DDBJ databases">
        <title>Draft genome of an Enterococcus thailandicus strain isolated from bovine feces.</title>
        <authorList>
            <person name="Beukers A.G."/>
            <person name="Zaheer R."/>
            <person name="Goji N."/>
            <person name="Cook S.R."/>
            <person name="Amoako K."/>
            <person name="Chaves A.V."/>
            <person name="Ward M.P."/>
            <person name="Mcallister T.A."/>
        </authorList>
    </citation>
    <scope>NUCLEOTIDE SEQUENCE [LARGE SCALE GENOMIC DNA]</scope>
    <source>
        <strain evidence="6 7">F0711D 46</strain>
    </source>
</reference>
<dbReference type="CDD" id="cd10815">
    <property type="entry name" value="GH38N_AMII_EcMngB_like"/>
    <property type="match status" value="1"/>
</dbReference>
<dbReference type="InterPro" id="IPR011682">
    <property type="entry name" value="Glyco_hydro_38_C"/>
</dbReference>
<evidence type="ECO:0000256" key="3">
    <source>
        <dbReference type="ARBA" id="ARBA00022801"/>
    </source>
</evidence>
<dbReference type="SUPFAM" id="SSF88688">
    <property type="entry name" value="Families 57/38 glycoside transferase middle domain"/>
    <property type="match status" value="1"/>
</dbReference>
<protein>
    <submittedName>
        <fullName evidence="6">Alpha-mannosidase</fullName>
    </submittedName>
</protein>
<dbReference type="Pfam" id="PF07748">
    <property type="entry name" value="Glyco_hydro_38C"/>
    <property type="match status" value="1"/>
</dbReference>
<dbReference type="GO" id="GO:0046872">
    <property type="term" value="F:metal ion binding"/>
    <property type="evidence" value="ECO:0007669"/>
    <property type="project" value="UniProtKB-KW"/>
</dbReference>
<evidence type="ECO:0000259" key="5">
    <source>
        <dbReference type="SMART" id="SM00872"/>
    </source>
</evidence>